<evidence type="ECO:0000259" key="2">
    <source>
        <dbReference type="Pfam" id="PF00326"/>
    </source>
</evidence>
<dbReference type="InterPro" id="IPR001375">
    <property type="entry name" value="Peptidase_S9_cat"/>
</dbReference>
<keyword evidence="1" id="KW-0732">Signal</keyword>
<accession>A0AAE8SJE3</accession>
<organism evidence="3 4">
    <name type="scientific">Fusarium torulosum</name>
    <dbReference type="NCBI Taxonomy" id="33205"/>
    <lineage>
        <taxon>Eukaryota</taxon>
        <taxon>Fungi</taxon>
        <taxon>Dikarya</taxon>
        <taxon>Ascomycota</taxon>
        <taxon>Pezizomycotina</taxon>
        <taxon>Sordariomycetes</taxon>
        <taxon>Hypocreomycetidae</taxon>
        <taxon>Hypocreales</taxon>
        <taxon>Nectriaceae</taxon>
        <taxon>Fusarium</taxon>
    </lineage>
</organism>
<evidence type="ECO:0000313" key="4">
    <source>
        <dbReference type="Proteomes" id="UP001187734"/>
    </source>
</evidence>
<dbReference type="GO" id="GO:0004806">
    <property type="term" value="F:triacylglycerol lipase activity"/>
    <property type="evidence" value="ECO:0007669"/>
    <property type="project" value="InterPro"/>
</dbReference>
<comment type="caution">
    <text evidence="3">The sequence shown here is derived from an EMBL/GenBank/DDBJ whole genome shotgun (WGS) entry which is preliminary data.</text>
</comment>
<gene>
    <name evidence="3" type="ORF">FTOL_07855</name>
</gene>
<dbReference type="Pfam" id="PF00326">
    <property type="entry name" value="Peptidase_S9"/>
    <property type="match status" value="1"/>
</dbReference>
<protein>
    <recommendedName>
        <fullName evidence="2">Peptidase S9 prolyl oligopeptidase catalytic domain-containing protein</fullName>
    </recommendedName>
</protein>
<dbReference type="Gene3D" id="3.40.50.1820">
    <property type="entry name" value="alpha/beta hydrolase"/>
    <property type="match status" value="2"/>
</dbReference>
<dbReference type="GO" id="GO:0008236">
    <property type="term" value="F:serine-type peptidase activity"/>
    <property type="evidence" value="ECO:0007669"/>
    <property type="project" value="InterPro"/>
</dbReference>
<evidence type="ECO:0000256" key="1">
    <source>
        <dbReference type="SAM" id="SignalP"/>
    </source>
</evidence>
<name>A0AAE8SJE3_9HYPO</name>
<dbReference type="AlphaFoldDB" id="A0AAE8SJE3"/>
<dbReference type="PANTHER" id="PTHR34853">
    <property type="match status" value="1"/>
</dbReference>
<feature type="signal peptide" evidence="1">
    <location>
        <begin position="1"/>
        <end position="18"/>
    </location>
</feature>
<dbReference type="InterPro" id="IPR029058">
    <property type="entry name" value="AB_hydrolase_fold"/>
</dbReference>
<keyword evidence="4" id="KW-1185">Reference proteome</keyword>
<evidence type="ECO:0000313" key="3">
    <source>
        <dbReference type="EMBL" id="SPJ79464.1"/>
    </source>
</evidence>
<reference evidence="3" key="1">
    <citation type="submission" date="2018-03" db="EMBL/GenBank/DDBJ databases">
        <authorList>
            <person name="Guldener U."/>
        </authorList>
    </citation>
    <scope>NUCLEOTIDE SEQUENCE</scope>
</reference>
<dbReference type="Proteomes" id="UP001187734">
    <property type="component" value="Unassembled WGS sequence"/>
</dbReference>
<feature type="domain" description="Peptidase S9 prolyl oligopeptidase catalytic" evidence="2">
    <location>
        <begin position="344"/>
        <end position="415"/>
    </location>
</feature>
<feature type="chain" id="PRO_5042199823" description="Peptidase S9 prolyl oligopeptidase catalytic domain-containing protein" evidence="1">
    <location>
        <begin position="19"/>
        <end position="470"/>
    </location>
</feature>
<dbReference type="PANTHER" id="PTHR34853:SF1">
    <property type="entry name" value="LIPASE 5"/>
    <property type="match status" value="1"/>
</dbReference>
<dbReference type="SUPFAM" id="SSF53474">
    <property type="entry name" value="alpha/beta-Hydrolases"/>
    <property type="match status" value="1"/>
</dbReference>
<dbReference type="EMBL" id="ONZP01000270">
    <property type="protein sequence ID" value="SPJ79464.1"/>
    <property type="molecule type" value="Genomic_DNA"/>
</dbReference>
<proteinExistence type="predicted"/>
<sequence>MIILTGLAMLLLASTAQAQTGIGQASNFNISKSVALSYGCNNTCQEVLAITNAADLKTLGTAFDFDFYATAKNFSASSPGDLLKLAAINSSNLDVPSGMATFRFQYTSQGLDGSPVPSTGFIAFPFAKPSHHQKFPLVAYAHGTIGVHRGCAPSSSPSLFNYDSWAPLMLRGYAIVGTDYAGLGNNFTSHKYCSYAAHANDVYYSVQAARKAFPGAFTKEWMSIGHSQGAGTVWKLSEHPLVQNASSGYLGTVAVSPGAKLYDTANVAVNSILPRPDYHQFVVSAELGMMVYGVMQAFPNYTAPWVGEGMSRRISLATLTQSCTMAFMGMSFDLSREELIVLGGNPAADETLKQWQAINAPAQGDSASRPLLIIHGWNDTSLLPENTVEAYHDAVRAGNEVHLLRYPGLDHSATLTGSAPAWLGFLDDHFAGRNGHGASTDRTVQPFNLAVAKTPLELPLNEEPLVGLLG</sequence>
<dbReference type="GO" id="GO:0016042">
    <property type="term" value="P:lipid catabolic process"/>
    <property type="evidence" value="ECO:0007669"/>
    <property type="project" value="InterPro"/>
</dbReference>
<dbReference type="PIRSF" id="PIRSF029171">
    <property type="entry name" value="Esterase_LipA"/>
    <property type="match status" value="1"/>
</dbReference>
<dbReference type="GO" id="GO:0006508">
    <property type="term" value="P:proteolysis"/>
    <property type="evidence" value="ECO:0007669"/>
    <property type="project" value="InterPro"/>
</dbReference>
<dbReference type="InterPro" id="IPR005152">
    <property type="entry name" value="Lipase_secreted"/>
</dbReference>